<dbReference type="OrthoDB" id="15544at2"/>
<feature type="coiled-coil region" evidence="1">
    <location>
        <begin position="106"/>
        <end position="133"/>
    </location>
</feature>
<keyword evidence="3" id="KW-1133">Transmembrane helix</keyword>
<comment type="caution">
    <text evidence="4">The sequence shown here is derived from an EMBL/GenBank/DDBJ whole genome shotgun (WGS) entry which is preliminary data.</text>
</comment>
<feature type="compositionally biased region" description="Polar residues" evidence="2">
    <location>
        <begin position="162"/>
        <end position="177"/>
    </location>
</feature>
<evidence type="ECO:0000256" key="1">
    <source>
        <dbReference type="SAM" id="Coils"/>
    </source>
</evidence>
<evidence type="ECO:0000256" key="2">
    <source>
        <dbReference type="SAM" id="MobiDB-lite"/>
    </source>
</evidence>
<dbReference type="RefSeq" id="WP_064217810.1">
    <property type="nucleotide sequence ID" value="NZ_LVXZ01000012.1"/>
</dbReference>
<name>A0A179BPG3_ACIFR</name>
<sequence>MTDDKKKNDGLKWIAGSVALVVGTFALALVFHGGTTKPAPQAVTPTPSADARPGPNGIQMGGISQDSFGPLYQRRVATEIGQNFKKLEAKQQAKMVALQKQQNDQAQKTATILNSIQQQQQQLQQEITAENQRRNEESQGIQYNQMGQPGAGLHHSHFSETAQQAMGASQPLNVNPKKSNKPSPVIASAGFAKGVLLNGVVASGGAGASGLSGAGSTLTLINITGTYHAANGFSSDIKNCFVQAQAFPDFAASRVLFKPIKLSCNMPDGQTENWSLAGWVNGQDGFQGVKGKVNENLGNQVVASALLGALSGAASTVNQGQYTTTYSPNSGGASILTGNPYTSALAGVAQGGAQAGSTALQQYFALYAPSIQVGANTPLTVVITNTIPLPESGAMLTTNFKKG</sequence>
<evidence type="ECO:0000313" key="5">
    <source>
        <dbReference type="Proteomes" id="UP000078302"/>
    </source>
</evidence>
<keyword evidence="5" id="KW-1185">Reference proteome</keyword>
<protein>
    <recommendedName>
        <fullName evidence="6">Conjugal transfer protein TraB</fullName>
    </recommendedName>
</protein>
<keyword evidence="1" id="KW-0175">Coiled coil</keyword>
<dbReference type="InterPro" id="IPR005498">
    <property type="entry name" value="T4SS_VirB10/TraB/TrbI"/>
</dbReference>
<dbReference type="EMBL" id="LVXZ01000012">
    <property type="protein sequence ID" value="OAP93309.1"/>
    <property type="molecule type" value="Genomic_DNA"/>
</dbReference>
<dbReference type="AlphaFoldDB" id="A0A179BPG3"/>
<dbReference type="Proteomes" id="UP000078302">
    <property type="component" value="Unassembled WGS sequence"/>
</dbReference>
<keyword evidence="3" id="KW-0812">Transmembrane</keyword>
<gene>
    <name evidence="4" type="ORF">A4H96_00785</name>
</gene>
<feature type="transmembrane region" description="Helical" evidence="3">
    <location>
        <begin position="12"/>
        <end position="31"/>
    </location>
</feature>
<evidence type="ECO:0000256" key="3">
    <source>
        <dbReference type="SAM" id="Phobius"/>
    </source>
</evidence>
<feature type="region of interest" description="Disordered" evidence="2">
    <location>
        <begin position="162"/>
        <end position="181"/>
    </location>
</feature>
<evidence type="ECO:0000313" key="4">
    <source>
        <dbReference type="EMBL" id="OAP93309.1"/>
    </source>
</evidence>
<keyword evidence="3" id="KW-0472">Membrane</keyword>
<feature type="region of interest" description="Disordered" evidence="2">
    <location>
        <begin position="36"/>
        <end position="56"/>
    </location>
</feature>
<reference evidence="4 5" key="1">
    <citation type="submission" date="2016-04" db="EMBL/GenBank/DDBJ databases">
        <title>Acidithiobacillus ferrooxidans genome sequencing and assembly.</title>
        <authorList>
            <person name="Zhou Z."/>
        </authorList>
    </citation>
    <scope>NUCLEOTIDE SEQUENCE [LARGE SCALE GENOMIC DNA]</scope>
    <source>
        <strain evidence="4 5">BY0502</strain>
    </source>
</reference>
<evidence type="ECO:0008006" key="6">
    <source>
        <dbReference type="Google" id="ProtNLM"/>
    </source>
</evidence>
<organism evidence="4 5">
    <name type="scientific">Acidithiobacillus ferrooxidans</name>
    <name type="common">Thiobacillus ferrooxidans</name>
    <dbReference type="NCBI Taxonomy" id="920"/>
    <lineage>
        <taxon>Bacteria</taxon>
        <taxon>Pseudomonadati</taxon>
        <taxon>Pseudomonadota</taxon>
        <taxon>Acidithiobacillia</taxon>
        <taxon>Acidithiobacillales</taxon>
        <taxon>Acidithiobacillaceae</taxon>
        <taxon>Acidithiobacillus</taxon>
    </lineage>
</organism>
<dbReference type="Pfam" id="PF03743">
    <property type="entry name" value="TrbI"/>
    <property type="match status" value="1"/>
</dbReference>
<accession>A0A179BPG3</accession>
<proteinExistence type="predicted"/>